<dbReference type="Gene3D" id="3.10.20.320">
    <property type="entry name" value="Putative peptidoglycan bound protein (lpxtg motif)"/>
    <property type="match status" value="3"/>
</dbReference>
<feature type="region of interest" description="Disordered" evidence="6">
    <location>
        <begin position="1"/>
        <end position="21"/>
    </location>
</feature>
<feature type="domain" description="Gram-positive cocci surface proteins LPxTG" evidence="7">
    <location>
        <begin position="1536"/>
        <end position="1571"/>
    </location>
</feature>
<proteinExistence type="predicted"/>
<feature type="region of interest" description="Disordered" evidence="6">
    <location>
        <begin position="927"/>
        <end position="1147"/>
    </location>
</feature>
<dbReference type="NCBIfam" id="TIGR04224">
    <property type="entry name" value="ser_adhes_Nterm"/>
    <property type="match status" value="1"/>
</dbReference>
<evidence type="ECO:0000256" key="2">
    <source>
        <dbReference type="ARBA" id="ARBA00022525"/>
    </source>
</evidence>
<protein>
    <submittedName>
        <fullName evidence="8">Serine-rich repeat adhesion-like glycoprotein</fullName>
    </submittedName>
</protein>
<feature type="region of interest" description="Disordered" evidence="6">
    <location>
        <begin position="116"/>
        <end position="150"/>
    </location>
</feature>
<feature type="compositionally biased region" description="Low complexity" evidence="6">
    <location>
        <begin position="1519"/>
        <end position="1530"/>
    </location>
</feature>
<dbReference type="Proteomes" id="UP001549037">
    <property type="component" value="Unassembled WGS sequence"/>
</dbReference>
<dbReference type="PROSITE" id="PS50847">
    <property type="entry name" value="GRAM_POS_ANCHORING"/>
    <property type="match status" value="1"/>
</dbReference>
<keyword evidence="9" id="KW-1185">Reference proteome</keyword>
<dbReference type="NCBIfam" id="TIGR03715">
    <property type="entry name" value="KxYKxGKxW"/>
    <property type="match status" value="1"/>
</dbReference>
<evidence type="ECO:0000259" key="7">
    <source>
        <dbReference type="PROSITE" id="PS50847"/>
    </source>
</evidence>
<sequence length="1571" mass="163884">MGQNHKKGLTETSRKSRVKLHKSGKHWVTTVMSQIGLLNLIKGGSQEVKINNVDQERYSLASHLLRGVLSAGAVAGGGLILADSVQAEEQVATEASTSTDILATADQVSLTASTTESAVVSESTAPASTSASVTESTSTSASTDEASVSASQSTSASISVLLSEAASEAASVSESNSVSTSTSASVSVSESAAASTTDSQSTASSESTASTTATSSETAVTTPQTKEEASAVLEQVTSEAEILVQIANGQTTPSQELTDAVAVSTKEIAAAKLILGNTEATVEEIQTVVDSVKNSSQSLGALLIKDDEDGIITFALDTSTTATASAAGSANNVSGVTTEWIIPDAVKAANTGLDVAAGDASVTPATNAVPTEYKTTLPDGREVFTVLSLNSQSNPNSENTFNNKFNKDYFFQFSNDREGGADKIYADLVDKSQNNTIIESIEIPIGSSGKFSTLAQYESAGYSYNFRYTITEDNTSSKKLVIDNPHGGNTNTIVYDKVSPGSVGTELNIHDVLVPVSTTQDTYYIVKATDKRAEELLATYTQKGGLSGDSYTIAGALDFNNYELIVEDVPTVTNGNLTRDYTIGAKTLQSIMTHNLVRELEITRKDGTHKVHIYLLNPDGENMLSLDRNQNITVADLTSENFIKFFTSEEIVPGAVNTLEGSYSYTSKHQFESYKTNPHTTTNVITGETNNFARNGENFPEGNFFIPEHDAITLKGNDGQPFGFGGVQMRLVNDNVKNEQHATYYYAEKGGVTVYYVDTEGNVLQDSKSIYDHEATNTAYDTKSVKDEKITAADGTVYYYKEIDTTGLNPASSNTDTEKRTIEKITEELGTVARDTLKEMTYVYEKAGSVVVNYIAEDGTVIKAPVNDETNAKPGTEYNTTDNKPETITTADGKTYELIPTATIGNETGNVEAGKTTEVTYVYKEVKGSASESNSTSVSESASTAISESESNSKSVSESASTAISESESNSTSVSESVSSSASESASVSSSQSESLSASASESASVSSSQSESLSASASESASVSSSQSESLSASASESASVSSSQSESLSASASESASVSSSQSESLSASASESASVSSSQSESLSTSASESASVSSSQSESLSASASESASTSASESASTSASESASTSASESASTSASESETAKTGSVIVNYVDSEGNVIKAPVTGTANAPVGTDYDTTDNKPTEIVTEDGTRYVLVPSKTVGSENGTVVEGETSITYVYQKVANWIPQIPGVPSTEYPEIPYPFDPNNPDVPVTPTPDTVIPYVPGYTPVDPKDNTPLTPVDPEDPTKGYVPPTPETPGVDTPIPYVPAETAKTGSVVVNYVDSEGNVIKAPVTDTANAAVGTDYDTTDNKPTEIVAEDGTRYVLVPSKTVGSENGTVTEGETSITYVYQKVANWIPQIPGVPSTEYPEIPYPFDPNNPDVPVTPTPDTVIPYVPGYTPVDPKDNTPLTPVDPEDPTKGYVPPTPGNPGVDTPIPYVPVGTDPVDPSTPVKPGQPTPDAPKPVVPAQPGQPAPKAPVATPAKPAAKSTLKSLPNTGEEANTSALLAGLGLLTGAGLLAKRRKNDGNN</sequence>
<dbReference type="InterPro" id="IPR026465">
    <property type="entry name" value="Ser_adhes_glycop_N"/>
</dbReference>
<feature type="region of interest" description="Disordered" evidence="6">
    <location>
        <begin position="1441"/>
        <end position="1540"/>
    </location>
</feature>
<keyword evidence="5" id="KW-0572">Peptidoglycan-anchor</keyword>
<keyword evidence="4" id="KW-0677">Repeat</keyword>
<comment type="caution">
    <text evidence="8">The sequence shown here is derived from an EMBL/GenBank/DDBJ whole genome shotgun (WGS) entry which is preliminary data.</text>
</comment>
<feature type="region of interest" description="Disordered" evidence="6">
    <location>
        <begin position="867"/>
        <end position="888"/>
    </location>
</feature>
<evidence type="ECO:0000256" key="1">
    <source>
        <dbReference type="ARBA" id="ARBA00022512"/>
    </source>
</evidence>
<dbReference type="InterPro" id="IPR022263">
    <property type="entry name" value="KxYKxGKxW"/>
</dbReference>
<keyword evidence="1" id="KW-0134">Cell wall</keyword>
<dbReference type="InterPro" id="IPR019931">
    <property type="entry name" value="LPXTG_anchor"/>
</dbReference>
<feature type="region of interest" description="Disordered" evidence="6">
    <location>
        <begin position="169"/>
        <end position="232"/>
    </location>
</feature>
<name>A0ABV2JEW8_9STRE</name>
<dbReference type="Pfam" id="PF19258">
    <property type="entry name" value="KxYKxGKxW_sig"/>
    <property type="match status" value="1"/>
</dbReference>
<feature type="compositionally biased region" description="Pro residues" evidence="6">
    <location>
        <begin position="1496"/>
        <end position="1518"/>
    </location>
</feature>
<dbReference type="Gene3D" id="1.20.5.420">
    <property type="entry name" value="Immunoglobulin FC, subunit C"/>
    <property type="match status" value="1"/>
</dbReference>
<reference evidence="8 9" key="1">
    <citation type="submission" date="2024-06" db="EMBL/GenBank/DDBJ databases">
        <title>Genomic Encyclopedia of Type Strains, Phase IV (KMG-IV): sequencing the most valuable type-strain genomes for metagenomic binning, comparative biology and taxonomic classification.</title>
        <authorList>
            <person name="Goeker M."/>
        </authorList>
    </citation>
    <scope>NUCLEOTIDE SEQUENCE [LARGE SCALE GENOMIC DNA]</scope>
    <source>
        <strain evidence="8 9">DSM 28302</strain>
    </source>
</reference>
<dbReference type="PANTHER" id="PTHR12239:SF41">
    <property type="entry name" value="MEMBRANE ASSOCIATED PROTEIN, PUTATIVE-RELATED"/>
    <property type="match status" value="1"/>
</dbReference>
<feature type="region of interest" description="Disordered" evidence="6">
    <location>
        <begin position="1271"/>
        <end position="1306"/>
    </location>
</feature>
<dbReference type="EMBL" id="JBEPLN010000004">
    <property type="protein sequence ID" value="MET3633768.1"/>
    <property type="molecule type" value="Genomic_DNA"/>
</dbReference>
<dbReference type="PANTHER" id="PTHR12239">
    <property type="entry name" value="PROTEIN CBG20215-RELATED"/>
    <property type="match status" value="1"/>
</dbReference>
<gene>
    <name evidence="8" type="ORF">ABID28_000401</name>
</gene>
<feature type="compositionally biased region" description="Low complexity" evidence="6">
    <location>
        <begin position="929"/>
        <end position="1143"/>
    </location>
</feature>
<accession>A0ABV2JEW8</accession>
<dbReference type="Pfam" id="PF00746">
    <property type="entry name" value="Gram_pos_anchor"/>
    <property type="match status" value="1"/>
</dbReference>
<dbReference type="NCBIfam" id="TIGR01167">
    <property type="entry name" value="LPXTG_anchor"/>
    <property type="match status" value="1"/>
</dbReference>
<evidence type="ECO:0000313" key="8">
    <source>
        <dbReference type="EMBL" id="MET3633768.1"/>
    </source>
</evidence>
<evidence type="ECO:0000256" key="6">
    <source>
        <dbReference type="SAM" id="MobiDB-lite"/>
    </source>
</evidence>
<dbReference type="Pfam" id="PF06458">
    <property type="entry name" value="MucBP"/>
    <property type="match status" value="4"/>
</dbReference>
<keyword evidence="2" id="KW-0964">Secreted</keyword>
<dbReference type="InterPro" id="IPR009459">
    <property type="entry name" value="MucBP_dom"/>
</dbReference>
<evidence type="ECO:0000313" key="9">
    <source>
        <dbReference type="Proteomes" id="UP001549037"/>
    </source>
</evidence>
<evidence type="ECO:0000256" key="5">
    <source>
        <dbReference type="ARBA" id="ARBA00023088"/>
    </source>
</evidence>
<dbReference type="InterPro" id="IPR052293">
    <property type="entry name" value="SRRP"/>
</dbReference>
<evidence type="ECO:0000256" key="3">
    <source>
        <dbReference type="ARBA" id="ARBA00022729"/>
    </source>
</evidence>
<keyword evidence="3" id="KW-0732">Signal</keyword>
<evidence type="ECO:0000256" key="4">
    <source>
        <dbReference type="ARBA" id="ARBA00022737"/>
    </source>
</evidence>
<dbReference type="RefSeq" id="WP_354367601.1">
    <property type="nucleotide sequence ID" value="NZ_JBEPLN010000004.1"/>
</dbReference>
<feature type="compositionally biased region" description="Low complexity" evidence="6">
    <location>
        <begin position="169"/>
        <end position="222"/>
    </location>
</feature>
<organism evidence="8 9">
    <name type="scientific">Streptococcus porcorum</name>
    <dbReference type="NCBI Taxonomy" id="701526"/>
    <lineage>
        <taxon>Bacteria</taxon>
        <taxon>Bacillati</taxon>
        <taxon>Bacillota</taxon>
        <taxon>Bacilli</taxon>
        <taxon>Lactobacillales</taxon>
        <taxon>Streptococcaceae</taxon>
        <taxon>Streptococcus</taxon>
    </lineage>
</organism>
<feature type="compositionally biased region" description="Polar residues" evidence="6">
    <location>
        <begin position="877"/>
        <end position="888"/>
    </location>
</feature>